<feature type="chain" id="PRO_5036725004" description="Secreted protein" evidence="2">
    <location>
        <begin position="28"/>
        <end position="932"/>
    </location>
</feature>
<keyword evidence="4" id="KW-1185">Reference proteome</keyword>
<dbReference type="Proteomes" id="UP000625682">
    <property type="component" value="Unassembled WGS sequence"/>
</dbReference>
<gene>
    <name evidence="3" type="ORF">GCM10012282_72230</name>
</gene>
<evidence type="ECO:0000256" key="2">
    <source>
        <dbReference type="SAM" id="SignalP"/>
    </source>
</evidence>
<feature type="region of interest" description="Disordered" evidence="1">
    <location>
        <begin position="121"/>
        <end position="164"/>
    </location>
</feature>
<dbReference type="InterPro" id="IPR029058">
    <property type="entry name" value="AB_hydrolase_fold"/>
</dbReference>
<feature type="compositionally biased region" description="Basic and acidic residues" evidence="1">
    <location>
        <begin position="127"/>
        <end position="136"/>
    </location>
</feature>
<dbReference type="RefSeq" id="WP_189151633.1">
    <property type="nucleotide sequence ID" value="NZ_BAABER010000041.1"/>
</dbReference>
<accession>A0A917P6Y0</accession>
<protein>
    <recommendedName>
        <fullName evidence="5">Secreted protein</fullName>
    </recommendedName>
</protein>
<dbReference type="SUPFAM" id="SSF53474">
    <property type="entry name" value="alpha/beta-Hydrolases"/>
    <property type="match status" value="1"/>
</dbReference>
<dbReference type="AlphaFoldDB" id="A0A917P6Y0"/>
<dbReference type="Gene3D" id="3.40.50.1820">
    <property type="entry name" value="alpha/beta hydrolase"/>
    <property type="match status" value="1"/>
</dbReference>
<feature type="region of interest" description="Disordered" evidence="1">
    <location>
        <begin position="316"/>
        <end position="339"/>
    </location>
</feature>
<name>A0A917P6Y0_9ACTN</name>
<evidence type="ECO:0000313" key="3">
    <source>
        <dbReference type="EMBL" id="GGJ64609.1"/>
    </source>
</evidence>
<evidence type="ECO:0000313" key="4">
    <source>
        <dbReference type="Proteomes" id="UP000625682"/>
    </source>
</evidence>
<evidence type="ECO:0008006" key="5">
    <source>
        <dbReference type="Google" id="ProtNLM"/>
    </source>
</evidence>
<reference evidence="3" key="1">
    <citation type="journal article" date="2014" name="Int. J. Syst. Evol. Microbiol.">
        <title>Complete genome sequence of Corynebacterium casei LMG S-19264T (=DSM 44701T), isolated from a smear-ripened cheese.</title>
        <authorList>
            <consortium name="US DOE Joint Genome Institute (JGI-PGF)"/>
            <person name="Walter F."/>
            <person name="Albersmeier A."/>
            <person name="Kalinowski J."/>
            <person name="Ruckert C."/>
        </authorList>
    </citation>
    <scope>NUCLEOTIDE SEQUENCE</scope>
    <source>
        <strain evidence="3">CGMCC 4.7272</strain>
    </source>
</reference>
<keyword evidence="2" id="KW-0732">Signal</keyword>
<feature type="signal peptide" evidence="2">
    <location>
        <begin position="1"/>
        <end position="27"/>
    </location>
</feature>
<sequence>MIRVSRVTAAVAAALALALAAPGAALAAPEPESGQPSAPASPGLPEGWLTTGSGESAELVWRSPEKVPVGDAQVEFRSGERLLGIPRPAADGRTFRLPLDGVRLGRTDDLRVEAAGRRLDAAGANDAARERRRPDRSSSPSRLPQAGTVNKVDPGVPGSFRTTSGEYSLPSVHLPGYDTEVEMKAVVVAPEDATGSRPLALFLHGRHVTCFKGDDATLEWPCPADYESVPSYRGYLHDQRLLASQGYVTVSISANSVNAQDWQADDAGAQARSSLIRLHLAHWADWAADPSTAPEVVRRVPRADLGRVLLVGHSRGGEGADRAALDSLTPPPADQDGYHGKTRWTIRGTVLIGPTIFGQNPAPDVPSVTILPGCDGDVIDLQGELYVDGTRGVSRGKALHSAVYMTGANHNYFNSEWTPGQATAPASDDFSYGGDEHDPLCSPGTATRLTAEQQQKAGSTYIATAARLFVAGDDRARPLLDGSPARAASAGPARVLTHAVGAARSGVFLPASSATVSGGRLCAQVDPDPSVSCLDPDLLTASPHFAQWRRVTPGEEPDRYALAMNWSRSGTATELSPAHPVSLPGATSLSLRVIVPPNTTGTDLDVALTDTSGKRADLGRVRVDGVPGTSRTSSYWAREVRVPLSAEIRERIDLGHVKTLHLTPRTESGTAWLVDAQGWRPGTPVVEPAQLARVDVGHLTVMEGDSGTRTYQVPVQVSGSGGGEVRLFVDEPGSDRPVARTVKVRAGTRVDVPVTVEGNTRYSSDDLHRVAVKTVRGAVVGSYLGGVTAQNDDPQPTVTMTPVADQVTEGQPLVWRITLSATADVVLWTDLQLLPVSDGTELSTTDVPATWLDEHFGASPDPERPLSAALPDGTLLMSEVPAGSLSIDMSVPTVTDELSEDTESLRLRLWTYDEDGEAVEGPEFTGTVRDAS</sequence>
<feature type="region of interest" description="Disordered" evidence="1">
    <location>
        <begin position="27"/>
        <end position="51"/>
    </location>
</feature>
<proteinExistence type="predicted"/>
<reference evidence="3" key="2">
    <citation type="submission" date="2020-09" db="EMBL/GenBank/DDBJ databases">
        <authorList>
            <person name="Sun Q."/>
            <person name="Zhou Y."/>
        </authorList>
    </citation>
    <scope>NUCLEOTIDE SEQUENCE</scope>
    <source>
        <strain evidence="3">CGMCC 4.7272</strain>
    </source>
</reference>
<organism evidence="3 4">
    <name type="scientific">Streptomyces lacrimifluminis</name>
    <dbReference type="NCBI Taxonomy" id="1500077"/>
    <lineage>
        <taxon>Bacteria</taxon>
        <taxon>Bacillati</taxon>
        <taxon>Actinomycetota</taxon>
        <taxon>Actinomycetes</taxon>
        <taxon>Kitasatosporales</taxon>
        <taxon>Streptomycetaceae</taxon>
        <taxon>Streptomyces</taxon>
    </lineage>
</organism>
<comment type="caution">
    <text evidence="3">The sequence shown here is derived from an EMBL/GenBank/DDBJ whole genome shotgun (WGS) entry which is preliminary data.</text>
</comment>
<dbReference type="EMBL" id="BMMU01000038">
    <property type="protein sequence ID" value="GGJ64609.1"/>
    <property type="molecule type" value="Genomic_DNA"/>
</dbReference>
<evidence type="ECO:0000256" key="1">
    <source>
        <dbReference type="SAM" id="MobiDB-lite"/>
    </source>
</evidence>